<dbReference type="EMBL" id="JAUSTT010000004">
    <property type="protein sequence ID" value="MDQ0175162.1"/>
    <property type="molecule type" value="Genomic_DNA"/>
</dbReference>
<dbReference type="InterPro" id="IPR015797">
    <property type="entry name" value="NUDIX_hydrolase-like_dom_sf"/>
</dbReference>
<comment type="caution">
    <text evidence="5">The sequence shown here is derived from an EMBL/GenBank/DDBJ whole genome shotgun (WGS) entry which is preliminary data.</text>
</comment>
<comment type="similarity">
    <text evidence="3">Belongs to the Nudix hydrolase family.</text>
</comment>
<dbReference type="RefSeq" id="WP_307227223.1">
    <property type="nucleotide sequence ID" value="NZ_JAUSTT010000004.1"/>
</dbReference>
<dbReference type="PROSITE" id="PS00893">
    <property type="entry name" value="NUDIX_BOX"/>
    <property type="match status" value="1"/>
</dbReference>
<evidence type="ECO:0000313" key="6">
    <source>
        <dbReference type="Proteomes" id="UP001223586"/>
    </source>
</evidence>
<dbReference type="PANTHER" id="PTHR11839">
    <property type="entry name" value="UDP/ADP-SUGAR PYROPHOSPHATASE"/>
    <property type="match status" value="1"/>
</dbReference>
<dbReference type="GO" id="GO:0047631">
    <property type="term" value="F:ADP-ribose diphosphatase activity"/>
    <property type="evidence" value="ECO:0007669"/>
    <property type="project" value="UniProtKB-EC"/>
</dbReference>
<dbReference type="CDD" id="cd03424">
    <property type="entry name" value="NUDIX_ADPRase_Nudt5_UGPPase_Nudt14"/>
    <property type="match status" value="1"/>
</dbReference>
<dbReference type="SUPFAM" id="SSF55811">
    <property type="entry name" value="Nudix"/>
    <property type="match status" value="1"/>
</dbReference>
<dbReference type="Proteomes" id="UP001223586">
    <property type="component" value="Unassembled WGS sequence"/>
</dbReference>
<evidence type="ECO:0000256" key="2">
    <source>
        <dbReference type="ARBA" id="ARBA00022801"/>
    </source>
</evidence>
<organism evidence="5 6">
    <name type="scientific">Bacillus chungangensis</name>
    <dbReference type="NCBI Taxonomy" id="587633"/>
    <lineage>
        <taxon>Bacteria</taxon>
        <taxon>Bacillati</taxon>
        <taxon>Bacillota</taxon>
        <taxon>Bacilli</taxon>
        <taxon>Bacillales</taxon>
        <taxon>Bacillaceae</taxon>
        <taxon>Bacillus</taxon>
    </lineage>
</organism>
<accession>A0ABT9WPE5</accession>
<evidence type="ECO:0000313" key="5">
    <source>
        <dbReference type="EMBL" id="MDQ0175162.1"/>
    </source>
</evidence>
<dbReference type="InterPro" id="IPR020084">
    <property type="entry name" value="NUDIX_hydrolase_CS"/>
</dbReference>
<keyword evidence="2 3" id="KW-0378">Hydrolase</keyword>
<evidence type="ECO:0000256" key="3">
    <source>
        <dbReference type="RuleBase" id="RU003476"/>
    </source>
</evidence>
<dbReference type="EC" id="3.6.1.13" evidence="5"/>
<gene>
    <name evidence="5" type="ORF">J2S08_000996</name>
</gene>
<evidence type="ECO:0000259" key="4">
    <source>
        <dbReference type="PROSITE" id="PS51462"/>
    </source>
</evidence>
<dbReference type="InterPro" id="IPR020476">
    <property type="entry name" value="Nudix_hydrolase"/>
</dbReference>
<dbReference type="InterPro" id="IPR000086">
    <property type="entry name" value="NUDIX_hydrolase_dom"/>
</dbReference>
<dbReference type="PRINTS" id="PR00502">
    <property type="entry name" value="NUDIXFAMILY"/>
</dbReference>
<name>A0ABT9WPE5_9BACI</name>
<evidence type="ECO:0000256" key="1">
    <source>
        <dbReference type="ARBA" id="ARBA00001946"/>
    </source>
</evidence>
<dbReference type="PROSITE" id="PS51462">
    <property type="entry name" value="NUDIX"/>
    <property type="match status" value="1"/>
</dbReference>
<protein>
    <submittedName>
        <fullName evidence="5">ADP-ribose pyrophosphatase</fullName>
        <ecNumber evidence="5">3.6.1.13</ecNumber>
    </submittedName>
</protein>
<dbReference type="Gene3D" id="3.90.79.10">
    <property type="entry name" value="Nucleoside Triphosphate Pyrophosphohydrolase"/>
    <property type="match status" value="1"/>
</dbReference>
<comment type="cofactor">
    <cofactor evidence="1">
        <name>Mg(2+)</name>
        <dbReference type="ChEBI" id="CHEBI:18420"/>
    </cofactor>
</comment>
<keyword evidence="6" id="KW-1185">Reference proteome</keyword>
<sequence length="174" mass="20502">MKIKQIFANDYINVDLKGNDRLTFVRRSPASIVILVQHHDQFIFIRQYRQPLEQYIIQLPGGKVEDDEEFETAARRELLEETGIRCGKLEYYGKIHPSPWVTNEETHVFFTEEIIDISVPMLEEYEKIETISISIKKCYELVRIGELTTDAELHFALFQYALRNPSILSQNHFH</sequence>
<feature type="domain" description="Nudix hydrolase" evidence="4">
    <location>
        <begin position="25"/>
        <end position="161"/>
    </location>
</feature>
<proteinExistence type="inferred from homology"/>
<reference evidence="5 6" key="1">
    <citation type="submission" date="2023-07" db="EMBL/GenBank/DDBJ databases">
        <title>Genomic Encyclopedia of Type Strains, Phase IV (KMG-IV): sequencing the most valuable type-strain genomes for metagenomic binning, comparative biology and taxonomic classification.</title>
        <authorList>
            <person name="Goeker M."/>
        </authorList>
    </citation>
    <scope>NUCLEOTIDE SEQUENCE [LARGE SCALE GENOMIC DNA]</scope>
    <source>
        <strain evidence="5 6">DSM 23837</strain>
    </source>
</reference>
<dbReference type="PANTHER" id="PTHR11839:SF18">
    <property type="entry name" value="NUDIX HYDROLASE DOMAIN-CONTAINING PROTEIN"/>
    <property type="match status" value="1"/>
</dbReference>
<dbReference type="Pfam" id="PF00293">
    <property type="entry name" value="NUDIX"/>
    <property type="match status" value="1"/>
</dbReference>